<dbReference type="HOGENOM" id="CLU_042506_0_0_7"/>
<dbReference type="KEGG" id="mxa:MXAN_2225"/>
<accession>Q1DA77</accession>
<keyword evidence="4" id="KW-1185">Reference proteome</keyword>
<evidence type="ECO:0000259" key="1">
    <source>
        <dbReference type="Pfam" id="PF13472"/>
    </source>
</evidence>
<dbReference type="Gene3D" id="2.60.120.260">
    <property type="entry name" value="Galactose-binding domain-like"/>
    <property type="match status" value="1"/>
</dbReference>
<dbReference type="Proteomes" id="UP000002402">
    <property type="component" value="Chromosome"/>
</dbReference>
<proteinExistence type="predicted"/>
<dbReference type="STRING" id="246197.MXAN_2225"/>
<organism evidence="3 4">
    <name type="scientific">Myxococcus xanthus (strain DK1622)</name>
    <dbReference type="NCBI Taxonomy" id="246197"/>
    <lineage>
        <taxon>Bacteria</taxon>
        <taxon>Pseudomonadati</taxon>
        <taxon>Myxococcota</taxon>
        <taxon>Myxococcia</taxon>
        <taxon>Myxococcales</taxon>
        <taxon>Cystobacterineae</taxon>
        <taxon>Myxococcaceae</taxon>
        <taxon>Myxococcus</taxon>
    </lineage>
</organism>
<dbReference type="GO" id="GO:0052689">
    <property type="term" value="F:carboxylic ester hydrolase activity"/>
    <property type="evidence" value="ECO:0007669"/>
    <property type="project" value="InterPro"/>
</dbReference>
<dbReference type="eggNOG" id="COG2755">
    <property type="taxonomic scope" value="Bacteria"/>
</dbReference>
<evidence type="ECO:0000313" key="4">
    <source>
        <dbReference type="Proteomes" id="UP000002402"/>
    </source>
</evidence>
<dbReference type="InterPro" id="IPR037461">
    <property type="entry name" value="CtCE2-like_dom"/>
</dbReference>
<protein>
    <submittedName>
        <fullName evidence="3">Lipase domain protein</fullName>
    </submittedName>
</protein>
<dbReference type="Pfam" id="PF17996">
    <property type="entry name" value="CE2_N"/>
    <property type="match status" value="1"/>
</dbReference>
<dbReference type="InterPro" id="IPR052762">
    <property type="entry name" value="PCW_deacetylase/CE"/>
</dbReference>
<evidence type="ECO:0000259" key="2">
    <source>
        <dbReference type="Pfam" id="PF17996"/>
    </source>
</evidence>
<dbReference type="PANTHER" id="PTHR37834:SF2">
    <property type="entry name" value="ESTERASE, SGNH HYDROLASE-TYPE"/>
    <property type="match status" value="1"/>
</dbReference>
<dbReference type="SUPFAM" id="SSF52266">
    <property type="entry name" value="SGNH hydrolase"/>
    <property type="match status" value="1"/>
</dbReference>
<dbReference type="Pfam" id="PF13472">
    <property type="entry name" value="Lipase_GDSL_2"/>
    <property type="match status" value="1"/>
</dbReference>
<evidence type="ECO:0000313" key="3">
    <source>
        <dbReference type="EMBL" id="ABF90480.1"/>
    </source>
</evidence>
<sequence>MVPDARADVPWTPGALRPQRMRVRLAISTERMRNALHAVRGIGAALARGLLVASVGAGLLVSGCKSASHTPPLAPDAGALAWVRIPASDARVQYLGRTYRSDTGVVFSHPGVTIRARFWGDAVRMELHDAGQGGEVGTTYFDVVIDGAPARQLAVSRHQSSYLLATGLEVGLHTVELIKRTESLVGHSELVALEVHGELREPPARSGLRMEFVGDSVTCGYGSDVALIPGSPSWTAPTFTSKNQNPRRTYAWLTAGNLGAEAVLICYSGHGVYRNLDMSTSGLVPALYELAVPGHGVAWDFSGPSPDVIVVNAGTNDTFAGSGTDAYLPDEAAFKSAYRAFLTRLRTLHPRAHLVCTLGSMSDGRKQLEQNGTTTSAHVGDWLTELVAERQQQGDARVYRHVMAVQNPNVDGVGEDWHPSAATHQKMAEALTWFIRDVVRP</sequence>
<dbReference type="PANTHER" id="PTHR37834">
    <property type="entry name" value="GDSL-LIKE LIPASE/ACYLHYDROLASE DOMAIN PROTEIN (AFU_ORTHOLOGUE AFUA_2G00620)"/>
    <property type="match status" value="1"/>
</dbReference>
<dbReference type="InterPro" id="IPR013830">
    <property type="entry name" value="SGNH_hydro"/>
</dbReference>
<dbReference type="InterPro" id="IPR040794">
    <property type="entry name" value="CE2_N"/>
</dbReference>
<dbReference type="AlphaFoldDB" id="Q1DA77"/>
<gene>
    <name evidence="3" type="ordered locus">MXAN_2225</name>
</gene>
<dbReference type="Gene3D" id="3.40.50.1110">
    <property type="entry name" value="SGNH hydrolase"/>
    <property type="match status" value="1"/>
</dbReference>
<feature type="domain" description="SGNH hydrolase-type esterase" evidence="1">
    <location>
        <begin position="212"/>
        <end position="425"/>
    </location>
</feature>
<dbReference type="CDD" id="cd01831">
    <property type="entry name" value="Endoglucanase_E_like"/>
    <property type="match status" value="1"/>
</dbReference>
<feature type="domain" description="Carbohydrate esterase 2 N-terminal" evidence="2">
    <location>
        <begin position="94"/>
        <end position="203"/>
    </location>
</feature>
<dbReference type="EnsemblBacteria" id="ABF90480">
    <property type="protein sequence ID" value="ABF90480"/>
    <property type="gene ID" value="MXAN_2225"/>
</dbReference>
<dbReference type="InterPro" id="IPR036514">
    <property type="entry name" value="SGNH_hydro_sf"/>
</dbReference>
<dbReference type="EMBL" id="CP000113">
    <property type="protein sequence ID" value="ABF90480.1"/>
    <property type="molecule type" value="Genomic_DNA"/>
</dbReference>
<dbReference type="OrthoDB" id="9801375at2"/>
<reference evidence="3 4" key="1">
    <citation type="journal article" date="2006" name="Proc. Natl. Acad. Sci. U.S.A.">
        <title>Evolution of sensory complexity recorded in a myxobacterial genome.</title>
        <authorList>
            <person name="Goldman B.S."/>
            <person name="Nierman W.C."/>
            <person name="Kaiser D."/>
            <person name="Slater S.C."/>
            <person name="Durkin A.S."/>
            <person name="Eisen J.A."/>
            <person name="Ronning C.M."/>
            <person name="Barbazuk W.B."/>
            <person name="Blanchard M."/>
            <person name="Field C."/>
            <person name="Halling C."/>
            <person name="Hinkle G."/>
            <person name="Iartchuk O."/>
            <person name="Kim H.S."/>
            <person name="Mackenzie C."/>
            <person name="Madupu R."/>
            <person name="Miller N."/>
            <person name="Shvartsbeyn A."/>
            <person name="Sullivan S.A."/>
            <person name="Vaudin M."/>
            <person name="Wiegand R."/>
            <person name="Kaplan H.B."/>
        </authorList>
    </citation>
    <scope>NUCLEOTIDE SEQUENCE [LARGE SCALE GENOMIC DNA]</scope>
    <source>
        <strain evidence="4">DK1622</strain>
    </source>
</reference>
<name>Q1DA77_MYXXD</name>